<name>A0ABP1D3S5_9APHY</name>
<evidence type="ECO:0000256" key="5">
    <source>
        <dbReference type="ARBA" id="ARBA00022824"/>
    </source>
</evidence>
<evidence type="ECO:0000256" key="1">
    <source>
        <dbReference type="ARBA" id="ARBA00004477"/>
    </source>
</evidence>
<dbReference type="InterPro" id="IPR009542">
    <property type="entry name" value="Spc1/SPCS1"/>
</dbReference>
<evidence type="ECO:0000256" key="9">
    <source>
        <dbReference type="SAM" id="Phobius"/>
    </source>
</evidence>
<keyword evidence="4 9" id="KW-0812">Transmembrane</keyword>
<proteinExistence type="inferred from homology"/>
<organism evidence="10 11">
    <name type="scientific">Somion occarium</name>
    <dbReference type="NCBI Taxonomy" id="3059160"/>
    <lineage>
        <taxon>Eukaryota</taxon>
        <taxon>Fungi</taxon>
        <taxon>Dikarya</taxon>
        <taxon>Basidiomycota</taxon>
        <taxon>Agaricomycotina</taxon>
        <taxon>Agaricomycetes</taxon>
        <taxon>Polyporales</taxon>
        <taxon>Cerrenaceae</taxon>
        <taxon>Somion</taxon>
    </lineage>
</organism>
<evidence type="ECO:0000256" key="4">
    <source>
        <dbReference type="ARBA" id="ARBA00022692"/>
    </source>
</evidence>
<dbReference type="PANTHER" id="PTHR13202:SF0">
    <property type="entry name" value="SIGNAL PEPTIDASE COMPLEX SUBUNIT 1"/>
    <property type="match status" value="1"/>
</dbReference>
<evidence type="ECO:0000256" key="8">
    <source>
        <dbReference type="ARBA" id="ARBA00045204"/>
    </source>
</evidence>
<comment type="similarity">
    <text evidence="2">Belongs to the SPCS1 family.</text>
</comment>
<evidence type="ECO:0000256" key="6">
    <source>
        <dbReference type="ARBA" id="ARBA00022989"/>
    </source>
</evidence>
<comment type="subcellular location">
    <subcellularLocation>
        <location evidence="1">Endoplasmic reticulum membrane</location>
        <topology evidence="1">Multi-pass membrane protein</topology>
    </subcellularLocation>
</comment>
<dbReference type="Pfam" id="PF06645">
    <property type="entry name" value="SPC12"/>
    <property type="match status" value="1"/>
</dbReference>
<evidence type="ECO:0000256" key="7">
    <source>
        <dbReference type="ARBA" id="ARBA00023136"/>
    </source>
</evidence>
<protein>
    <recommendedName>
        <fullName evidence="3">Signal peptidase complex subunit 1</fullName>
    </recommendedName>
</protein>
<dbReference type="PANTHER" id="PTHR13202">
    <property type="entry name" value="MICROSOMAL SIGNAL PEPTIDASE 12 KDA SUBUNIT"/>
    <property type="match status" value="1"/>
</dbReference>
<evidence type="ECO:0000256" key="3">
    <source>
        <dbReference type="ARBA" id="ARBA00017059"/>
    </source>
</evidence>
<keyword evidence="6 9" id="KW-1133">Transmembrane helix</keyword>
<dbReference type="EMBL" id="OZ037945">
    <property type="protein sequence ID" value="CAL1702540.1"/>
    <property type="molecule type" value="Genomic_DNA"/>
</dbReference>
<comment type="function">
    <text evidence="8">Component of the signal peptidase complex (SPC) which catalyzes the cleavage of N-terminal signal sequences from nascent proteins as they are translocated into the lumen of the endoplasmic reticulum. Dispensable for SPC enzymatic activity.</text>
</comment>
<feature type="transmembrane region" description="Helical" evidence="9">
    <location>
        <begin position="50"/>
        <end position="71"/>
    </location>
</feature>
<keyword evidence="5" id="KW-0256">Endoplasmic reticulum</keyword>
<gene>
    <name evidence="10" type="ORF">GFSPODELE1_LOCUS4092</name>
</gene>
<evidence type="ECO:0000256" key="2">
    <source>
        <dbReference type="ARBA" id="ARBA00005245"/>
    </source>
</evidence>
<keyword evidence="11" id="KW-1185">Reference proteome</keyword>
<feature type="transmembrane region" description="Helical" evidence="9">
    <location>
        <begin position="24"/>
        <end position="43"/>
    </location>
</feature>
<evidence type="ECO:0000313" key="10">
    <source>
        <dbReference type="EMBL" id="CAL1702540.1"/>
    </source>
</evidence>
<sequence length="90" mass="9958">MNEYIQSLLEGRIDFEGQKVVEKLARLTLIAVTAVSFILGFALQSLRVTFTLLGASVILLSLVVLPPWGAYNRHPVKWLPPIEKKPAAIS</sequence>
<accession>A0ABP1D3S5</accession>
<reference evidence="11" key="1">
    <citation type="submission" date="2024-04" db="EMBL/GenBank/DDBJ databases">
        <authorList>
            <person name="Shaw F."/>
            <person name="Minotto A."/>
        </authorList>
    </citation>
    <scope>NUCLEOTIDE SEQUENCE [LARGE SCALE GENOMIC DNA]</scope>
</reference>
<dbReference type="Proteomes" id="UP001497453">
    <property type="component" value="Chromosome 2"/>
</dbReference>
<keyword evidence="7 9" id="KW-0472">Membrane</keyword>
<evidence type="ECO:0000313" key="11">
    <source>
        <dbReference type="Proteomes" id="UP001497453"/>
    </source>
</evidence>